<comment type="similarity">
    <text evidence="1">Belongs to the 'phage' integrase family.</text>
</comment>
<protein>
    <submittedName>
        <fullName evidence="5">Site-specific integrase</fullName>
    </submittedName>
</protein>
<accession>A0A3P2A9A6</accession>
<dbReference type="AlphaFoldDB" id="A0A3P2A9A6"/>
<name>A0A3P2A9A6_9BACE</name>
<evidence type="ECO:0000256" key="2">
    <source>
        <dbReference type="ARBA" id="ARBA00023125"/>
    </source>
</evidence>
<dbReference type="InterPro" id="IPR050090">
    <property type="entry name" value="Tyrosine_recombinase_XerCD"/>
</dbReference>
<keyword evidence="6" id="KW-1185">Reference proteome</keyword>
<dbReference type="Pfam" id="PF00589">
    <property type="entry name" value="Phage_integrase"/>
    <property type="match status" value="1"/>
</dbReference>
<keyword evidence="3" id="KW-0233">DNA recombination</keyword>
<keyword evidence="2" id="KW-0238">DNA-binding</keyword>
<dbReference type="Pfam" id="PF13102">
    <property type="entry name" value="Phage_int_SAM_5"/>
    <property type="match status" value="1"/>
</dbReference>
<organism evidence="5 6">
    <name type="scientific">Prevotella heparinolytica</name>
    <dbReference type="NCBI Taxonomy" id="28113"/>
    <lineage>
        <taxon>Bacteria</taxon>
        <taxon>Pseudomonadati</taxon>
        <taxon>Bacteroidota</taxon>
        <taxon>Bacteroidia</taxon>
        <taxon>Bacteroidales</taxon>
        <taxon>Bacteroidaceae</taxon>
        <taxon>Bacteroides</taxon>
    </lineage>
</organism>
<dbReference type="GO" id="GO:0006310">
    <property type="term" value="P:DNA recombination"/>
    <property type="evidence" value="ECO:0007669"/>
    <property type="project" value="UniProtKB-KW"/>
</dbReference>
<proteinExistence type="inferred from homology"/>
<dbReference type="EMBL" id="RQYF01000015">
    <property type="protein sequence ID" value="RRD92082.1"/>
    <property type="molecule type" value="Genomic_DNA"/>
</dbReference>
<dbReference type="InterPro" id="IPR002104">
    <property type="entry name" value="Integrase_catalytic"/>
</dbReference>
<dbReference type="Gene3D" id="1.10.443.10">
    <property type="entry name" value="Intergrase catalytic core"/>
    <property type="match status" value="1"/>
</dbReference>
<dbReference type="InterPro" id="IPR025269">
    <property type="entry name" value="SAM-like_dom"/>
</dbReference>
<dbReference type="PANTHER" id="PTHR30349:SF64">
    <property type="entry name" value="PROPHAGE INTEGRASE INTD-RELATED"/>
    <property type="match status" value="1"/>
</dbReference>
<sequence length="318" mass="36534">MKKTTLQEMLSAIAGELRENGRWGTAHIYEATQNVFATFNGHEETFLHELTPMLLKEFEMYLRHRNCSWNTVSTYMKTVRSAYNRAVDKGYADYIPRLFEHVYTGTKADHKRALEAGEMGVLIRKTEDDLSKRVSPTSLRRTQLLFVFMFLTRGLPFVDLAYLHKKDLQDNVLSYRRKKTGRILKVVLSPEAMNVVRLMADTDPNSPYLFPILHSKDGSEAAYREYQSALRNFNHQLSILSKRLGINSHISTYTARHTWATMAYYCEVHPGIISEAMGHSSISVTETYLKPFCDKKIDEANRTVISFVKNDGISANIE</sequence>
<dbReference type="PANTHER" id="PTHR30349">
    <property type="entry name" value="PHAGE INTEGRASE-RELATED"/>
    <property type="match status" value="1"/>
</dbReference>
<dbReference type="SUPFAM" id="SSF56349">
    <property type="entry name" value="DNA breaking-rejoining enzymes"/>
    <property type="match status" value="1"/>
</dbReference>
<dbReference type="InterPro" id="IPR011010">
    <property type="entry name" value="DNA_brk_join_enz"/>
</dbReference>
<dbReference type="Gene3D" id="1.10.150.130">
    <property type="match status" value="1"/>
</dbReference>
<dbReference type="Proteomes" id="UP000279562">
    <property type="component" value="Unassembled WGS sequence"/>
</dbReference>
<dbReference type="GO" id="GO:0003677">
    <property type="term" value="F:DNA binding"/>
    <property type="evidence" value="ECO:0007669"/>
    <property type="project" value="UniProtKB-KW"/>
</dbReference>
<dbReference type="InterPro" id="IPR013762">
    <property type="entry name" value="Integrase-like_cat_sf"/>
</dbReference>
<evidence type="ECO:0000313" key="5">
    <source>
        <dbReference type="EMBL" id="RRD92082.1"/>
    </source>
</evidence>
<comment type="caution">
    <text evidence="5">The sequence shown here is derived from an EMBL/GenBank/DDBJ whole genome shotgun (WGS) entry which is preliminary data.</text>
</comment>
<dbReference type="InterPro" id="IPR010998">
    <property type="entry name" value="Integrase_recombinase_N"/>
</dbReference>
<evidence type="ECO:0000256" key="1">
    <source>
        <dbReference type="ARBA" id="ARBA00008857"/>
    </source>
</evidence>
<evidence type="ECO:0000313" key="6">
    <source>
        <dbReference type="Proteomes" id="UP000279562"/>
    </source>
</evidence>
<dbReference type="PROSITE" id="PS51898">
    <property type="entry name" value="TYR_RECOMBINASE"/>
    <property type="match status" value="1"/>
</dbReference>
<reference evidence="5 6" key="1">
    <citation type="submission" date="2018-11" db="EMBL/GenBank/DDBJ databases">
        <title>Genomes From Bacteria Associated with the Canine Oral Cavity: a Test Case for Automated Genome-Based Taxonomic Assignment.</title>
        <authorList>
            <person name="Coil D.A."/>
            <person name="Jospin G."/>
            <person name="Darling A.E."/>
            <person name="Wallis C."/>
            <person name="Davis I.J."/>
            <person name="Harris S."/>
            <person name="Eisen J.A."/>
            <person name="Holcombe L.J."/>
            <person name="O'Flynn C."/>
        </authorList>
    </citation>
    <scope>NUCLEOTIDE SEQUENCE [LARGE SCALE GENOMIC DNA]</scope>
    <source>
        <strain evidence="5 6">OH1047_COT-310</strain>
    </source>
</reference>
<evidence type="ECO:0000256" key="3">
    <source>
        <dbReference type="ARBA" id="ARBA00023172"/>
    </source>
</evidence>
<feature type="domain" description="Tyr recombinase" evidence="4">
    <location>
        <begin position="109"/>
        <end position="301"/>
    </location>
</feature>
<evidence type="ECO:0000259" key="4">
    <source>
        <dbReference type="PROSITE" id="PS51898"/>
    </source>
</evidence>
<dbReference type="RefSeq" id="WP_125238817.1">
    <property type="nucleotide sequence ID" value="NZ_CALZWP010000036.1"/>
</dbReference>
<gene>
    <name evidence="5" type="ORF">EII33_05240</name>
</gene>
<dbReference type="GO" id="GO:0015074">
    <property type="term" value="P:DNA integration"/>
    <property type="evidence" value="ECO:0007669"/>
    <property type="project" value="InterPro"/>
</dbReference>